<gene>
    <name evidence="1" type="ORF">F4821DRAFT_278774</name>
</gene>
<comment type="caution">
    <text evidence="1">The sequence shown here is derived from an EMBL/GenBank/DDBJ whole genome shotgun (WGS) entry which is preliminary data.</text>
</comment>
<accession>A0ACC0DI75</accession>
<evidence type="ECO:0000313" key="1">
    <source>
        <dbReference type="EMBL" id="KAI6092469.1"/>
    </source>
</evidence>
<proteinExistence type="predicted"/>
<organism evidence="1 2">
    <name type="scientific">Hypoxylon rubiginosum</name>
    <dbReference type="NCBI Taxonomy" id="110542"/>
    <lineage>
        <taxon>Eukaryota</taxon>
        <taxon>Fungi</taxon>
        <taxon>Dikarya</taxon>
        <taxon>Ascomycota</taxon>
        <taxon>Pezizomycotina</taxon>
        <taxon>Sordariomycetes</taxon>
        <taxon>Xylariomycetidae</taxon>
        <taxon>Xylariales</taxon>
        <taxon>Hypoxylaceae</taxon>
        <taxon>Hypoxylon</taxon>
    </lineage>
</organism>
<keyword evidence="2" id="KW-1185">Reference proteome</keyword>
<evidence type="ECO:0000313" key="2">
    <source>
        <dbReference type="Proteomes" id="UP001497680"/>
    </source>
</evidence>
<reference evidence="1 2" key="1">
    <citation type="journal article" date="2022" name="New Phytol.">
        <title>Ecological generalism drives hyperdiversity of secondary metabolite gene clusters in xylarialean endophytes.</title>
        <authorList>
            <person name="Franco M.E.E."/>
            <person name="Wisecaver J.H."/>
            <person name="Arnold A.E."/>
            <person name="Ju Y.M."/>
            <person name="Slot J.C."/>
            <person name="Ahrendt S."/>
            <person name="Moore L.P."/>
            <person name="Eastman K.E."/>
            <person name="Scott K."/>
            <person name="Konkel Z."/>
            <person name="Mondo S.J."/>
            <person name="Kuo A."/>
            <person name="Hayes R.D."/>
            <person name="Haridas S."/>
            <person name="Andreopoulos B."/>
            <person name="Riley R."/>
            <person name="LaButti K."/>
            <person name="Pangilinan J."/>
            <person name="Lipzen A."/>
            <person name="Amirebrahimi M."/>
            <person name="Yan J."/>
            <person name="Adam C."/>
            <person name="Keymanesh K."/>
            <person name="Ng V."/>
            <person name="Louie K."/>
            <person name="Northen T."/>
            <person name="Drula E."/>
            <person name="Henrissat B."/>
            <person name="Hsieh H.M."/>
            <person name="Youens-Clark K."/>
            <person name="Lutzoni F."/>
            <person name="Miadlikowska J."/>
            <person name="Eastwood D.C."/>
            <person name="Hamelin R.C."/>
            <person name="Grigoriev I.V."/>
            <person name="U'Ren J.M."/>
        </authorList>
    </citation>
    <scope>NUCLEOTIDE SEQUENCE [LARGE SCALE GENOMIC DNA]</scope>
    <source>
        <strain evidence="1 2">ER1909</strain>
    </source>
</reference>
<sequence>MGDSSDHVRSRASHEASTDEIGASPISPHGHSPGGNHQHSGHGHPLMHLHGEDIRHTHSAFLSPSSALHSHQSVEQLGHVHRSAQGQQNETGHHEEAGSSDYQTNTHTTINSNQPPSSTLSHFSGSPLQPRHLLLDVNLSATSESRTPILEGERRELLEEASAYEIHRPSPIAPPNHDCGWRERYLALTAEIRLLKAELSTRASLRGTSLGYMDQEGERAVTEDDDLGILGVTIIMRLRGRDDLVINTDLTRD</sequence>
<dbReference type="Proteomes" id="UP001497680">
    <property type="component" value="Unassembled WGS sequence"/>
</dbReference>
<protein>
    <submittedName>
        <fullName evidence="1">Uncharacterized protein</fullName>
    </submittedName>
</protein>
<name>A0ACC0DI75_9PEZI</name>
<dbReference type="EMBL" id="MU394283">
    <property type="protein sequence ID" value="KAI6092469.1"/>
    <property type="molecule type" value="Genomic_DNA"/>
</dbReference>